<evidence type="ECO:0000313" key="1">
    <source>
        <dbReference type="EMBL" id="SLN77571.1"/>
    </source>
</evidence>
<protein>
    <recommendedName>
        <fullName evidence="3">Phage virion morphogenesis family protein</fullName>
    </recommendedName>
</protein>
<organism evidence="1 2">
    <name type="scientific">Oceanibacterium hippocampi</name>
    <dbReference type="NCBI Taxonomy" id="745714"/>
    <lineage>
        <taxon>Bacteria</taxon>
        <taxon>Pseudomonadati</taxon>
        <taxon>Pseudomonadota</taxon>
        <taxon>Alphaproteobacteria</taxon>
        <taxon>Sneathiellales</taxon>
        <taxon>Sneathiellaceae</taxon>
        <taxon>Oceanibacterium</taxon>
    </lineage>
</organism>
<dbReference type="Proteomes" id="UP000193200">
    <property type="component" value="Unassembled WGS sequence"/>
</dbReference>
<reference evidence="1 2" key="1">
    <citation type="submission" date="2017-03" db="EMBL/GenBank/DDBJ databases">
        <authorList>
            <person name="Afonso C.L."/>
            <person name="Miller P.J."/>
            <person name="Scott M.A."/>
            <person name="Spackman E."/>
            <person name="Goraichik I."/>
            <person name="Dimitrov K.M."/>
            <person name="Suarez D.L."/>
            <person name="Swayne D.E."/>
        </authorList>
    </citation>
    <scope>NUCLEOTIDE SEQUENCE [LARGE SCALE GENOMIC DNA]</scope>
    <source>
        <strain evidence="1 2">CECT 7691</strain>
    </source>
</reference>
<dbReference type="OrthoDB" id="8216341at2"/>
<dbReference type="AlphaFoldDB" id="A0A1Y5TZL2"/>
<evidence type="ECO:0008006" key="3">
    <source>
        <dbReference type="Google" id="ProtNLM"/>
    </source>
</evidence>
<evidence type="ECO:0000313" key="2">
    <source>
        <dbReference type="Proteomes" id="UP000193200"/>
    </source>
</evidence>
<name>A0A1Y5TZL2_9PROT</name>
<gene>
    <name evidence="1" type="ORF">OCH7691_04463</name>
</gene>
<dbReference type="EMBL" id="FWFR01000008">
    <property type="protein sequence ID" value="SLN77571.1"/>
    <property type="molecule type" value="Genomic_DNA"/>
</dbReference>
<proteinExistence type="predicted"/>
<dbReference type="InParanoid" id="A0A1Y5TZL2"/>
<dbReference type="RefSeq" id="WP_139839864.1">
    <property type="nucleotide sequence ID" value="NZ_FWFR01000008.1"/>
</dbReference>
<accession>A0A1Y5TZL2</accession>
<sequence>MAVEVNIDTDLAALRRFLGDVETRQLPFAAALGLTGTAKAINEDARGSLADRFTIRSSWVGRGLQVNPASKRDPLSRMQAEAGTRDAFMARQELGGTKEPKGGRSRVAIPLAIRRTPEEKTTRAKWPGRLLAKKTGRRKPFLTTAVRGPSKGQGIIARRVEGERYPLQVLYRFTPKLPVAPRWGFVDRGARTAEAVYFDKVNEALDRAVATAIDRHKPRR</sequence>
<keyword evidence="2" id="KW-1185">Reference proteome</keyword>